<dbReference type="PANTHER" id="PTHR21389:SF0">
    <property type="entry name" value="ETOPOSIDE-INDUCED PROTEIN 2.4 HOMOLOG"/>
    <property type="match status" value="1"/>
</dbReference>
<evidence type="ECO:0000313" key="7">
    <source>
        <dbReference type="EMBL" id="KAH9842395.1"/>
    </source>
</evidence>
<feature type="compositionally biased region" description="Low complexity" evidence="5">
    <location>
        <begin position="389"/>
        <end position="407"/>
    </location>
</feature>
<feature type="transmembrane region" description="Helical" evidence="6">
    <location>
        <begin position="174"/>
        <end position="193"/>
    </location>
</feature>
<dbReference type="PANTHER" id="PTHR21389">
    <property type="entry name" value="P53 INDUCED PROTEIN"/>
    <property type="match status" value="1"/>
</dbReference>
<dbReference type="Proteomes" id="UP000814176">
    <property type="component" value="Unassembled WGS sequence"/>
</dbReference>
<feature type="transmembrane region" description="Helical" evidence="6">
    <location>
        <begin position="83"/>
        <end position="104"/>
    </location>
</feature>
<evidence type="ECO:0000256" key="3">
    <source>
        <dbReference type="ARBA" id="ARBA00022989"/>
    </source>
</evidence>
<feature type="transmembrane region" description="Helical" evidence="6">
    <location>
        <begin position="239"/>
        <end position="272"/>
    </location>
</feature>
<protein>
    <submittedName>
        <fullName evidence="7">Etoposide-induced protein 2.4-domain-containing protein</fullName>
    </submittedName>
</protein>
<keyword evidence="4 6" id="KW-0472">Membrane</keyword>
<dbReference type="GeneID" id="72007613"/>
<feature type="region of interest" description="Disordered" evidence="5">
    <location>
        <begin position="375"/>
        <end position="413"/>
    </location>
</feature>
<comment type="caution">
    <text evidence="7">The sequence shown here is derived from an EMBL/GenBank/DDBJ whole genome shotgun (WGS) entry which is preliminary data.</text>
</comment>
<keyword evidence="2 6" id="KW-0812">Transmembrane</keyword>
<name>A0ABQ8KVS0_9APHY</name>
<evidence type="ECO:0000256" key="4">
    <source>
        <dbReference type="ARBA" id="ARBA00023136"/>
    </source>
</evidence>
<reference evidence="7 8" key="1">
    <citation type="journal article" date="2021" name="Environ. Microbiol.">
        <title>Gene family expansions and transcriptome signatures uncover fungal adaptations to wood decay.</title>
        <authorList>
            <person name="Hage H."/>
            <person name="Miyauchi S."/>
            <person name="Viragh M."/>
            <person name="Drula E."/>
            <person name="Min B."/>
            <person name="Chaduli D."/>
            <person name="Navarro D."/>
            <person name="Favel A."/>
            <person name="Norest M."/>
            <person name="Lesage-Meessen L."/>
            <person name="Balint B."/>
            <person name="Merenyi Z."/>
            <person name="de Eugenio L."/>
            <person name="Morin E."/>
            <person name="Martinez A.T."/>
            <person name="Baldrian P."/>
            <person name="Stursova M."/>
            <person name="Martinez M.J."/>
            <person name="Novotny C."/>
            <person name="Magnuson J.K."/>
            <person name="Spatafora J.W."/>
            <person name="Maurice S."/>
            <person name="Pangilinan J."/>
            <person name="Andreopoulos W."/>
            <person name="LaButti K."/>
            <person name="Hundley H."/>
            <person name="Na H."/>
            <person name="Kuo A."/>
            <person name="Barry K."/>
            <person name="Lipzen A."/>
            <person name="Henrissat B."/>
            <person name="Riley R."/>
            <person name="Ahrendt S."/>
            <person name="Nagy L.G."/>
            <person name="Grigoriev I.V."/>
            <person name="Martin F."/>
            <person name="Rosso M.N."/>
        </authorList>
    </citation>
    <scope>NUCLEOTIDE SEQUENCE [LARGE SCALE GENOMIC DNA]</scope>
    <source>
        <strain evidence="7 8">CIRM-BRFM 1785</strain>
    </source>
</reference>
<organism evidence="7 8">
    <name type="scientific">Rhodofomes roseus</name>
    <dbReference type="NCBI Taxonomy" id="34475"/>
    <lineage>
        <taxon>Eukaryota</taxon>
        <taxon>Fungi</taxon>
        <taxon>Dikarya</taxon>
        <taxon>Basidiomycota</taxon>
        <taxon>Agaricomycotina</taxon>
        <taxon>Agaricomycetes</taxon>
        <taxon>Polyporales</taxon>
        <taxon>Rhodofomes</taxon>
    </lineage>
</organism>
<keyword evidence="8" id="KW-1185">Reference proteome</keyword>
<evidence type="ECO:0000256" key="1">
    <source>
        <dbReference type="ARBA" id="ARBA00004141"/>
    </source>
</evidence>
<dbReference type="Pfam" id="PF07264">
    <property type="entry name" value="EI24"/>
    <property type="match status" value="1"/>
</dbReference>
<dbReference type="InterPro" id="IPR059112">
    <property type="entry name" value="CysZ/EI24"/>
</dbReference>
<evidence type="ECO:0000256" key="2">
    <source>
        <dbReference type="ARBA" id="ARBA00022692"/>
    </source>
</evidence>
<gene>
    <name evidence="7" type="ORF">C8Q71DRAFT_852959</name>
</gene>
<evidence type="ECO:0000313" key="8">
    <source>
        <dbReference type="Proteomes" id="UP000814176"/>
    </source>
</evidence>
<dbReference type="RefSeq" id="XP_047783442.1">
    <property type="nucleotide sequence ID" value="XM_047926881.1"/>
</dbReference>
<comment type="subcellular location">
    <subcellularLocation>
        <location evidence="1">Membrane</location>
        <topology evidence="1">Multi-pass membrane protein</topology>
    </subcellularLocation>
</comment>
<sequence>MSRSSHRTYPISPSVDHSYAVSPTASTFYTSRSTYPNFLSLQDTVRVQLSCAWRGLVDASRWDTVIRLIASDSEIRGNVLKSLLLNTLSLASIYLFDLLLFPLAQGEHYWLHRNVGWAYQVLWLLPVVGISLYLNRNWCGLIAKRTFTLQHGPRAGAAPPSTYTGVLNSVATSAYGGIMVATSLVLSLALARVPVVGPFAGFAFFCWVDAYYCFEHVWITRGLSLSRRVRHLEERWAYYWAFGLPSTALCMWGSSLANAALFALVFPAYIIMAMHARPAPLDPFNPAVSVPSGASSSSTLEDIRHPHPFVPIRLPIFALVLWLNDWVVRLLSLGGGRGASKLPGVPSSASRGHRRMFSEAVDSMEEGDFVELSPVTAPSPQMRLPPSGSAARMRMSGSVSMGSVGSSPRRKRD</sequence>
<evidence type="ECO:0000256" key="6">
    <source>
        <dbReference type="SAM" id="Phobius"/>
    </source>
</evidence>
<accession>A0ABQ8KVS0</accession>
<evidence type="ECO:0000256" key="5">
    <source>
        <dbReference type="SAM" id="MobiDB-lite"/>
    </source>
</evidence>
<keyword evidence="3 6" id="KW-1133">Transmembrane helix</keyword>
<proteinExistence type="predicted"/>
<dbReference type="EMBL" id="JADCUA010000002">
    <property type="protein sequence ID" value="KAH9842395.1"/>
    <property type="molecule type" value="Genomic_DNA"/>
</dbReference>
<feature type="transmembrane region" description="Helical" evidence="6">
    <location>
        <begin position="116"/>
        <end position="135"/>
    </location>
</feature>